<evidence type="ECO:0008006" key="3">
    <source>
        <dbReference type="Google" id="ProtNLM"/>
    </source>
</evidence>
<sequence length="345" mass="39959">MSLNGFFQCFTVPSRVDWKSLGSAPNVNDVYKDVVVEPPHYDSNTPEVKLAKIQPPAKRLRSVGPKKKAEDPERARKLARKAQLARENRARKKGRLQHLEKEVKVLQHKLRCEIQHHQRILHCPCKSKPVHNSQPVVVTDTRPVPTQQAQPPQKSHNAHQAHLQKPIDSLILNMYAHEQRRMDSELRFLQHRRRGPQEASKIQRLVYSATDHRAKFWAHSKALGNCMEWSPPVRFMVWALRQNAAFFVDKCSLWNKLMVDILHLTPKQLTALASLQSLTRRLEERKQGVSGAEQKSVTGRSREDGLDSLERFEIECLKRIRGIMSPSQMLKFCVWTHQNQLWFGN</sequence>
<gene>
    <name evidence="2" type="ORF">LAMO00422_LOCUS10424</name>
</gene>
<protein>
    <recommendedName>
        <fullName evidence="3">BZIP domain-containing protein</fullName>
    </recommendedName>
</protein>
<evidence type="ECO:0000313" key="2">
    <source>
        <dbReference type="EMBL" id="CAD8450298.1"/>
    </source>
</evidence>
<reference evidence="2" key="1">
    <citation type="submission" date="2021-01" db="EMBL/GenBank/DDBJ databases">
        <authorList>
            <person name="Corre E."/>
            <person name="Pelletier E."/>
            <person name="Niang G."/>
            <person name="Scheremetjew M."/>
            <person name="Finn R."/>
            <person name="Kale V."/>
            <person name="Holt S."/>
            <person name="Cochrane G."/>
            <person name="Meng A."/>
            <person name="Brown T."/>
            <person name="Cohen L."/>
        </authorList>
    </citation>
    <scope>NUCLEOTIDE SEQUENCE</scope>
    <source>
        <strain evidence="2">CCMP2058</strain>
    </source>
</reference>
<name>A0A7S0GZP1_9EUKA</name>
<feature type="compositionally biased region" description="Basic and acidic residues" evidence="1">
    <location>
        <begin position="67"/>
        <end position="76"/>
    </location>
</feature>
<organism evidence="2">
    <name type="scientific">Amorphochlora amoebiformis</name>
    <dbReference type="NCBI Taxonomy" id="1561963"/>
    <lineage>
        <taxon>Eukaryota</taxon>
        <taxon>Sar</taxon>
        <taxon>Rhizaria</taxon>
        <taxon>Cercozoa</taxon>
        <taxon>Chlorarachniophyceae</taxon>
        <taxon>Amorphochlora</taxon>
    </lineage>
</organism>
<dbReference type="EMBL" id="HBEM01015104">
    <property type="protein sequence ID" value="CAD8450298.1"/>
    <property type="molecule type" value="Transcribed_RNA"/>
</dbReference>
<dbReference type="AlphaFoldDB" id="A0A7S0GZP1"/>
<evidence type="ECO:0000256" key="1">
    <source>
        <dbReference type="SAM" id="MobiDB-lite"/>
    </source>
</evidence>
<accession>A0A7S0GZP1</accession>
<proteinExistence type="predicted"/>
<feature type="region of interest" description="Disordered" evidence="1">
    <location>
        <begin position="54"/>
        <end position="93"/>
    </location>
</feature>